<evidence type="ECO:0000313" key="6">
    <source>
        <dbReference type="EMBL" id="GGG01372.1"/>
    </source>
</evidence>
<accession>A0A917FU31</accession>
<reference evidence="6" key="1">
    <citation type="journal article" date="2014" name="Int. J. Syst. Evol. Microbiol.">
        <title>Complete genome sequence of Corynebacterium casei LMG S-19264T (=DSM 44701T), isolated from a smear-ripened cheese.</title>
        <authorList>
            <consortium name="US DOE Joint Genome Institute (JGI-PGF)"/>
            <person name="Walter F."/>
            <person name="Albersmeier A."/>
            <person name="Kalinowski J."/>
            <person name="Ruckert C."/>
        </authorList>
    </citation>
    <scope>NUCLEOTIDE SEQUENCE</scope>
    <source>
        <strain evidence="6">CGMCC 1.12987</strain>
    </source>
</reference>
<dbReference type="PANTHER" id="PTHR46847">
    <property type="entry name" value="D-ALLOSE-BINDING PERIPLASMIC PROTEIN-RELATED"/>
    <property type="match status" value="1"/>
</dbReference>
<protein>
    <recommendedName>
        <fullName evidence="5">Periplasmic binding protein domain-containing protein</fullName>
    </recommendedName>
</protein>
<comment type="caution">
    <text evidence="6">The sequence shown here is derived from an EMBL/GenBank/DDBJ whole genome shotgun (WGS) entry which is preliminary data.</text>
</comment>
<dbReference type="CDD" id="cd06308">
    <property type="entry name" value="PBP1_sensor_kinase-like"/>
    <property type="match status" value="1"/>
</dbReference>
<keyword evidence="7" id="KW-1185">Reference proteome</keyword>
<feature type="domain" description="Periplasmic binding protein" evidence="5">
    <location>
        <begin position="94"/>
        <end position="314"/>
    </location>
</feature>
<keyword evidence="3 4" id="KW-0732">Signal</keyword>
<dbReference type="GO" id="GO:0030313">
    <property type="term" value="C:cell envelope"/>
    <property type="evidence" value="ECO:0007669"/>
    <property type="project" value="UniProtKB-SubCell"/>
</dbReference>
<dbReference type="Proteomes" id="UP000644756">
    <property type="component" value="Unassembled WGS sequence"/>
</dbReference>
<dbReference type="SUPFAM" id="SSF53822">
    <property type="entry name" value="Periplasmic binding protein-like I"/>
    <property type="match status" value="1"/>
</dbReference>
<evidence type="ECO:0000313" key="7">
    <source>
        <dbReference type="Proteomes" id="UP000644756"/>
    </source>
</evidence>
<comment type="subcellular location">
    <subcellularLocation>
        <location evidence="1">Cell envelope</location>
    </subcellularLocation>
</comment>
<dbReference type="AlphaFoldDB" id="A0A917FU31"/>
<organism evidence="6 7">
    <name type="scientific">Paenibacillus abyssi</name>
    <dbReference type="NCBI Taxonomy" id="1340531"/>
    <lineage>
        <taxon>Bacteria</taxon>
        <taxon>Bacillati</taxon>
        <taxon>Bacillota</taxon>
        <taxon>Bacilli</taxon>
        <taxon>Bacillales</taxon>
        <taxon>Paenibacillaceae</taxon>
        <taxon>Paenibacillus</taxon>
    </lineage>
</organism>
<dbReference type="InterPro" id="IPR025997">
    <property type="entry name" value="SBP_2_dom"/>
</dbReference>
<evidence type="ECO:0000256" key="2">
    <source>
        <dbReference type="ARBA" id="ARBA00007639"/>
    </source>
</evidence>
<name>A0A917FU31_9BACL</name>
<gene>
    <name evidence="6" type="ORF">GCM10010916_18120</name>
</gene>
<evidence type="ECO:0000256" key="1">
    <source>
        <dbReference type="ARBA" id="ARBA00004196"/>
    </source>
</evidence>
<proteinExistence type="inferred from homology"/>
<dbReference type="RefSeq" id="WP_188530739.1">
    <property type="nucleotide sequence ID" value="NZ_BMGR01000005.1"/>
</dbReference>
<sequence length="359" mass="38740">MAMKSMKMFGYSVLSFLLFFSVACSNSSEGRNMDDHAEYTHRPGAASEPVAIDYGLFCGDLCQEMLTLEAPRDSIKGTVGVVASGTFPYGAGTMRMAEEAVRTYFPNMEVVIGNGKSDPVIQSAVIDDFIAKQVDVLVIDLVEKDTVNPALERGKAAGIPIILIDRWSPVEVLTLIKAEDVEVGRKAGQQVVALLNGRGNVIELRGTPASTTAIDRSKGILEAFEGYPHIKIIESMNADFEQSKGFKIMEHILQRFPSGQINALVSHADVMTMGAIEAIKAAGREDEIVVVSVDAQETALEAIEEGTIDATVAYPIVMPMGIIAAAKTIAGEKMPKFIELEAPVVTKENVEKYKGKTGY</sequence>
<evidence type="ECO:0000259" key="5">
    <source>
        <dbReference type="Pfam" id="PF13407"/>
    </source>
</evidence>
<dbReference type="Pfam" id="PF13407">
    <property type="entry name" value="Peripla_BP_4"/>
    <property type="match status" value="1"/>
</dbReference>
<dbReference type="Gene3D" id="3.40.50.2300">
    <property type="match status" value="2"/>
</dbReference>
<dbReference type="PANTHER" id="PTHR46847:SF1">
    <property type="entry name" value="D-ALLOSE-BINDING PERIPLASMIC PROTEIN-RELATED"/>
    <property type="match status" value="1"/>
</dbReference>
<dbReference type="GO" id="GO:0030246">
    <property type="term" value="F:carbohydrate binding"/>
    <property type="evidence" value="ECO:0007669"/>
    <property type="project" value="UniProtKB-ARBA"/>
</dbReference>
<feature type="chain" id="PRO_5036857343" description="Periplasmic binding protein domain-containing protein" evidence="4">
    <location>
        <begin position="26"/>
        <end position="359"/>
    </location>
</feature>
<dbReference type="EMBL" id="BMGR01000005">
    <property type="protein sequence ID" value="GGG01372.1"/>
    <property type="molecule type" value="Genomic_DNA"/>
</dbReference>
<reference evidence="6" key="2">
    <citation type="submission" date="2020-09" db="EMBL/GenBank/DDBJ databases">
        <authorList>
            <person name="Sun Q."/>
            <person name="Zhou Y."/>
        </authorList>
    </citation>
    <scope>NUCLEOTIDE SEQUENCE</scope>
    <source>
        <strain evidence="6">CGMCC 1.12987</strain>
    </source>
</reference>
<dbReference type="PROSITE" id="PS51257">
    <property type="entry name" value="PROKAR_LIPOPROTEIN"/>
    <property type="match status" value="1"/>
</dbReference>
<evidence type="ECO:0000256" key="3">
    <source>
        <dbReference type="ARBA" id="ARBA00022729"/>
    </source>
</evidence>
<comment type="similarity">
    <text evidence="2">Belongs to the bacterial solute-binding protein 2 family.</text>
</comment>
<feature type="signal peptide" evidence="4">
    <location>
        <begin position="1"/>
        <end position="25"/>
    </location>
</feature>
<dbReference type="InterPro" id="IPR028082">
    <property type="entry name" value="Peripla_BP_I"/>
</dbReference>
<evidence type="ECO:0000256" key="4">
    <source>
        <dbReference type="SAM" id="SignalP"/>
    </source>
</evidence>